<comment type="caution">
    <text evidence="1">The sequence shown here is derived from an EMBL/GenBank/DDBJ whole genome shotgun (WGS) entry which is preliminary data.</text>
</comment>
<reference evidence="1 2" key="1">
    <citation type="submission" date="2024-06" db="EMBL/GenBank/DDBJ databases">
        <title>Sorghum-associated microbial communities from plants grown in Nebraska, USA.</title>
        <authorList>
            <person name="Schachtman D."/>
        </authorList>
    </citation>
    <scope>NUCLEOTIDE SEQUENCE [LARGE SCALE GENOMIC DNA]</scope>
    <source>
        <strain evidence="1 2">3552</strain>
    </source>
</reference>
<gene>
    <name evidence="1" type="ORF">ABIE37_001042</name>
</gene>
<evidence type="ECO:0000313" key="2">
    <source>
        <dbReference type="Proteomes" id="UP001549307"/>
    </source>
</evidence>
<sequence>MMLLKTLSFFLDASGSHSGPAGDSSPEHSPVFATERLTSSAWEGWRDDADQGFPAEA</sequence>
<protein>
    <submittedName>
        <fullName evidence="1">Uncharacterized protein</fullName>
    </submittedName>
</protein>
<accession>A0ABV2P3D0</accession>
<name>A0ABV2P3D0_9MICC</name>
<dbReference type="EMBL" id="JBEPSN010000002">
    <property type="protein sequence ID" value="MET4539270.1"/>
    <property type="molecule type" value="Genomic_DNA"/>
</dbReference>
<proteinExistence type="predicted"/>
<dbReference type="Proteomes" id="UP001549307">
    <property type="component" value="Unassembled WGS sequence"/>
</dbReference>
<dbReference type="GeneID" id="92751996"/>
<dbReference type="RefSeq" id="WP_354227368.1">
    <property type="nucleotide sequence ID" value="NZ_JBEPSN010000002.1"/>
</dbReference>
<evidence type="ECO:0000313" key="1">
    <source>
        <dbReference type="EMBL" id="MET4539270.1"/>
    </source>
</evidence>
<organism evidence="1 2">
    <name type="scientific">Arthrobacter bambusae</name>
    <dbReference type="NCBI Taxonomy" id="1338426"/>
    <lineage>
        <taxon>Bacteria</taxon>
        <taxon>Bacillati</taxon>
        <taxon>Actinomycetota</taxon>
        <taxon>Actinomycetes</taxon>
        <taxon>Micrococcales</taxon>
        <taxon>Micrococcaceae</taxon>
        <taxon>Arthrobacter</taxon>
    </lineage>
</organism>
<keyword evidence="2" id="KW-1185">Reference proteome</keyword>